<accession>A0A0E9WNG4</accession>
<reference evidence="1" key="1">
    <citation type="submission" date="2014-11" db="EMBL/GenBank/DDBJ databases">
        <authorList>
            <person name="Amaro Gonzalez C."/>
        </authorList>
    </citation>
    <scope>NUCLEOTIDE SEQUENCE</scope>
</reference>
<dbReference type="AlphaFoldDB" id="A0A0E9WNG4"/>
<proteinExistence type="predicted"/>
<protein>
    <submittedName>
        <fullName evidence="1">Uncharacterized protein</fullName>
    </submittedName>
</protein>
<name>A0A0E9WNG4_ANGAN</name>
<reference evidence="1" key="2">
    <citation type="journal article" date="2015" name="Fish Shellfish Immunol.">
        <title>Early steps in the European eel (Anguilla anguilla)-Vibrio vulnificus interaction in the gills: Role of the RtxA13 toxin.</title>
        <authorList>
            <person name="Callol A."/>
            <person name="Pajuelo D."/>
            <person name="Ebbesson L."/>
            <person name="Teles M."/>
            <person name="MacKenzie S."/>
            <person name="Amaro C."/>
        </authorList>
    </citation>
    <scope>NUCLEOTIDE SEQUENCE</scope>
</reference>
<organism evidence="1">
    <name type="scientific">Anguilla anguilla</name>
    <name type="common">European freshwater eel</name>
    <name type="synonym">Muraena anguilla</name>
    <dbReference type="NCBI Taxonomy" id="7936"/>
    <lineage>
        <taxon>Eukaryota</taxon>
        <taxon>Metazoa</taxon>
        <taxon>Chordata</taxon>
        <taxon>Craniata</taxon>
        <taxon>Vertebrata</taxon>
        <taxon>Euteleostomi</taxon>
        <taxon>Actinopterygii</taxon>
        <taxon>Neopterygii</taxon>
        <taxon>Teleostei</taxon>
        <taxon>Anguilliformes</taxon>
        <taxon>Anguillidae</taxon>
        <taxon>Anguilla</taxon>
    </lineage>
</organism>
<sequence>MSTFYLFYLFAGAIKQDEMQLSVSILKELSGSFSRKKSFYHGTIILLTAKQSPRPSAENLNVYFLWCKTKW</sequence>
<evidence type="ECO:0000313" key="1">
    <source>
        <dbReference type="EMBL" id="JAH91892.1"/>
    </source>
</evidence>
<dbReference type="EMBL" id="GBXM01016685">
    <property type="protein sequence ID" value="JAH91892.1"/>
    <property type="molecule type" value="Transcribed_RNA"/>
</dbReference>